<reference evidence="1 2" key="1">
    <citation type="submission" date="2019-01" db="EMBL/GenBank/DDBJ databases">
        <title>Lacunisphaera sp. strain TWA-58.</title>
        <authorList>
            <person name="Chen W.-M."/>
        </authorList>
    </citation>
    <scope>NUCLEOTIDE SEQUENCE [LARGE SCALE GENOMIC DNA]</scope>
    <source>
        <strain evidence="1 2">TWA-58</strain>
    </source>
</reference>
<name>A0A4Q1CAL3_9BACT</name>
<evidence type="ECO:0000313" key="1">
    <source>
        <dbReference type="EMBL" id="RXK56127.1"/>
    </source>
</evidence>
<keyword evidence="1" id="KW-0648">Protein biosynthesis</keyword>
<dbReference type="GO" id="GO:0003746">
    <property type="term" value="F:translation elongation factor activity"/>
    <property type="evidence" value="ECO:0007669"/>
    <property type="project" value="UniProtKB-KW"/>
</dbReference>
<dbReference type="GO" id="GO:0003677">
    <property type="term" value="F:DNA binding"/>
    <property type="evidence" value="ECO:0007669"/>
    <property type="project" value="InterPro"/>
</dbReference>
<comment type="caution">
    <text evidence="1">The sequence shown here is derived from an EMBL/GenBank/DDBJ whole genome shotgun (WGS) entry which is preliminary data.</text>
</comment>
<proteinExistence type="predicted"/>
<accession>A0A4Q1CAL3</accession>
<organism evidence="1 2">
    <name type="scientific">Oleiharenicola lentus</name>
    <dbReference type="NCBI Taxonomy" id="2508720"/>
    <lineage>
        <taxon>Bacteria</taxon>
        <taxon>Pseudomonadati</taxon>
        <taxon>Verrucomicrobiota</taxon>
        <taxon>Opitutia</taxon>
        <taxon>Opitutales</taxon>
        <taxon>Opitutaceae</taxon>
        <taxon>Oleiharenicola</taxon>
    </lineage>
</organism>
<sequence length="156" mass="16839">MPKTELHARILAHLRAELEAMTKAALATHEEATHEENKAEDKYDTRGLEASYLAHGQSRAAEEAAEAVAQFTALKPRDFGPGEAIALGALVRLDDNSRYFIGPRAGGTEVETDGAMVMVTTPSSPLGRQLVGRRQGDRITLTLGARRSERTITSVA</sequence>
<evidence type="ECO:0000313" key="2">
    <source>
        <dbReference type="Proteomes" id="UP000290218"/>
    </source>
</evidence>
<dbReference type="OrthoDB" id="5293337at2"/>
<dbReference type="Proteomes" id="UP000290218">
    <property type="component" value="Unassembled WGS sequence"/>
</dbReference>
<dbReference type="SUPFAM" id="SSF54534">
    <property type="entry name" value="FKBP-like"/>
    <property type="match status" value="1"/>
</dbReference>
<keyword evidence="1" id="KW-0251">Elongation factor</keyword>
<dbReference type="EMBL" id="SDHX01000001">
    <property type="protein sequence ID" value="RXK56127.1"/>
    <property type="molecule type" value="Genomic_DNA"/>
</dbReference>
<dbReference type="GO" id="GO:0032784">
    <property type="term" value="P:regulation of DNA-templated transcription elongation"/>
    <property type="evidence" value="ECO:0007669"/>
    <property type="project" value="InterPro"/>
</dbReference>
<dbReference type="RefSeq" id="WP_129047493.1">
    <property type="nucleotide sequence ID" value="NZ_SDHX01000001.1"/>
</dbReference>
<dbReference type="AlphaFoldDB" id="A0A4Q1CAL3"/>
<dbReference type="Gene3D" id="3.10.50.30">
    <property type="entry name" value="Transcription elongation factor, GreA/GreB, C-terminal domain"/>
    <property type="match status" value="1"/>
</dbReference>
<gene>
    <name evidence="1" type="ORF">ESB00_09710</name>
</gene>
<keyword evidence="2" id="KW-1185">Reference proteome</keyword>
<protein>
    <submittedName>
        <fullName evidence="1">Transcription elongation factor GreAB</fullName>
    </submittedName>
</protein>
<dbReference type="InterPro" id="IPR036953">
    <property type="entry name" value="GreA/GreB_C_sf"/>
</dbReference>